<keyword evidence="2" id="KW-1185">Reference proteome</keyword>
<dbReference type="RefSeq" id="WP_120134338.1">
    <property type="nucleotide sequence ID" value="NZ_RAHH01000026.1"/>
</dbReference>
<reference evidence="1 2" key="1">
    <citation type="submission" date="2018-09" db="EMBL/GenBank/DDBJ databases">
        <authorList>
            <person name="Le Fleche-Mateos A."/>
        </authorList>
    </citation>
    <scope>NUCLEOTIDE SEQUENCE [LARGE SCALE GENOMIC DNA]</scope>
    <source>
        <strain evidence="1 2">DSM 27399</strain>
    </source>
</reference>
<evidence type="ECO:0000313" key="1">
    <source>
        <dbReference type="EMBL" id="RJT40162.1"/>
    </source>
</evidence>
<name>A0A419N4S2_9GAMM</name>
<dbReference type="InterPro" id="IPR036390">
    <property type="entry name" value="WH_DNA-bd_sf"/>
</dbReference>
<comment type="caution">
    <text evidence="1">The sequence shown here is derived from an EMBL/GenBank/DDBJ whole genome shotgun (WGS) entry which is preliminary data.</text>
</comment>
<dbReference type="SUPFAM" id="SSF46785">
    <property type="entry name" value="Winged helix' DNA-binding domain"/>
    <property type="match status" value="1"/>
</dbReference>
<dbReference type="Pfam" id="PF25212">
    <property type="entry name" value="HVO_A0114"/>
    <property type="match status" value="1"/>
</dbReference>
<dbReference type="AlphaFoldDB" id="A0A419N4S2"/>
<dbReference type="InterPro" id="IPR036388">
    <property type="entry name" value="WH-like_DNA-bd_sf"/>
</dbReference>
<dbReference type="Proteomes" id="UP000284908">
    <property type="component" value="Unassembled WGS sequence"/>
</dbReference>
<accession>A0A419N4S2</accession>
<dbReference type="EMBL" id="RAHH01000026">
    <property type="protein sequence ID" value="RJT40162.1"/>
    <property type="molecule type" value="Genomic_DNA"/>
</dbReference>
<sequence>MKARIGVMPETMVRQRMLAILNGSYKPAANEPKIWYNSLASLAQILSLENIALLSLMHEQKPETVTELAALAGRHKSNLSKTLKTLENRGFVKMEIFGAKKRPVALFTEFDIRVENYPSAGKSAT</sequence>
<dbReference type="OrthoDB" id="8449527at2"/>
<evidence type="ECO:0000313" key="2">
    <source>
        <dbReference type="Proteomes" id="UP000284908"/>
    </source>
</evidence>
<protein>
    <submittedName>
        <fullName evidence="1">MarR family transcriptional regulator</fullName>
    </submittedName>
</protein>
<proteinExistence type="predicted"/>
<gene>
    <name evidence="1" type="ORF">D6C13_19555</name>
</gene>
<organism evidence="1 2">
    <name type="scientific">Rahnella woolbedingensis</name>
    <dbReference type="NCBI Taxonomy" id="1510574"/>
    <lineage>
        <taxon>Bacteria</taxon>
        <taxon>Pseudomonadati</taxon>
        <taxon>Pseudomonadota</taxon>
        <taxon>Gammaproteobacteria</taxon>
        <taxon>Enterobacterales</taxon>
        <taxon>Yersiniaceae</taxon>
        <taxon>Rahnella</taxon>
    </lineage>
</organism>
<dbReference type="Gene3D" id="1.10.10.10">
    <property type="entry name" value="Winged helix-like DNA-binding domain superfamily/Winged helix DNA-binding domain"/>
    <property type="match status" value="1"/>
</dbReference>